<dbReference type="InterPro" id="IPR036390">
    <property type="entry name" value="WH_DNA-bd_sf"/>
</dbReference>
<feature type="domain" description="Ribonuclease R winged-helix" evidence="1">
    <location>
        <begin position="8"/>
        <end position="71"/>
    </location>
</feature>
<dbReference type="PATRIC" id="fig|1227491.4.peg.2060"/>
<evidence type="ECO:0000259" key="1">
    <source>
        <dbReference type="Pfam" id="PF08461"/>
    </source>
</evidence>
<evidence type="ECO:0000313" key="2">
    <source>
        <dbReference type="EMBL" id="ELZ05717.1"/>
    </source>
</evidence>
<protein>
    <recommendedName>
        <fullName evidence="1">Ribonuclease R winged-helix domain-containing protein</fullName>
    </recommendedName>
</protein>
<comment type="caution">
    <text evidence="2">The sequence shown here is derived from an EMBL/GenBank/DDBJ whole genome shotgun (WGS) entry which is preliminary data.</text>
</comment>
<sequence length="91" mass="10207">MTGNDDSILEYLAERDVALSPRGLDINLEREGIGISYRTINRRLKQLHEKGLVEKGDGDKGWYIISDKGHKYLEGDLDASELEDDGDNDGQ</sequence>
<dbReference type="Pfam" id="PF08461">
    <property type="entry name" value="WHD_RNase_R"/>
    <property type="match status" value="1"/>
</dbReference>
<gene>
    <name evidence="2" type="ORF">C480_09980</name>
</gene>
<dbReference type="Gene3D" id="1.10.10.10">
    <property type="entry name" value="Winged helix-like DNA-binding domain superfamily/Winged helix DNA-binding domain"/>
    <property type="match status" value="1"/>
</dbReference>
<dbReference type="AlphaFoldDB" id="M0B5B3"/>
<dbReference type="InterPro" id="IPR036388">
    <property type="entry name" value="WH-like_DNA-bd_sf"/>
</dbReference>
<evidence type="ECO:0000313" key="3">
    <source>
        <dbReference type="Proteomes" id="UP000011591"/>
    </source>
</evidence>
<dbReference type="Proteomes" id="UP000011591">
    <property type="component" value="Unassembled WGS sequence"/>
</dbReference>
<proteinExistence type="predicted"/>
<keyword evidence="3" id="KW-1185">Reference proteome</keyword>
<accession>M0B5B3</accession>
<name>M0B5B3_9EURY</name>
<dbReference type="RefSeq" id="WP_006665461.1">
    <property type="nucleotide sequence ID" value="NZ_AOIP01000022.1"/>
</dbReference>
<reference evidence="2 3" key="1">
    <citation type="journal article" date="2014" name="PLoS Genet.">
        <title>Phylogenetically driven sequencing of extremely halophilic archaea reveals strategies for static and dynamic osmo-response.</title>
        <authorList>
            <person name="Becker E.A."/>
            <person name="Seitzer P.M."/>
            <person name="Tritt A."/>
            <person name="Larsen D."/>
            <person name="Krusor M."/>
            <person name="Yao A.I."/>
            <person name="Wu D."/>
            <person name="Madern D."/>
            <person name="Eisen J.A."/>
            <person name="Darling A.E."/>
            <person name="Facciotti M.T."/>
        </authorList>
    </citation>
    <scope>NUCLEOTIDE SEQUENCE [LARGE SCALE GENOMIC DNA]</scope>
    <source>
        <strain evidence="2 3">DSM 13077</strain>
    </source>
</reference>
<dbReference type="SUPFAM" id="SSF46785">
    <property type="entry name" value="Winged helix' DNA-binding domain"/>
    <property type="match status" value="1"/>
</dbReference>
<organism evidence="2 3">
    <name type="scientific">Natrialba aegyptia DSM 13077</name>
    <dbReference type="NCBI Taxonomy" id="1227491"/>
    <lineage>
        <taxon>Archaea</taxon>
        <taxon>Methanobacteriati</taxon>
        <taxon>Methanobacteriota</taxon>
        <taxon>Stenosarchaea group</taxon>
        <taxon>Halobacteria</taxon>
        <taxon>Halobacteriales</taxon>
        <taxon>Natrialbaceae</taxon>
        <taxon>Natrialba</taxon>
    </lineage>
</organism>
<dbReference type="EMBL" id="AOIP01000022">
    <property type="protein sequence ID" value="ELZ05717.1"/>
    <property type="molecule type" value="Genomic_DNA"/>
</dbReference>
<dbReference type="InterPro" id="IPR013668">
    <property type="entry name" value="RNase_R_HTH_12"/>
</dbReference>